<dbReference type="FunFam" id="1.20.5.350:FF:000001">
    <property type="entry name" value="Troponin T, fast skeletal muscle"/>
    <property type="match status" value="1"/>
</dbReference>
<feature type="region of interest" description="Disordered" evidence="8">
    <location>
        <begin position="125"/>
        <end position="169"/>
    </location>
</feature>
<accession>A0A7N8Y3K9</accession>
<dbReference type="AlphaFoldDB" id="A0A7N8Y3K9"/>
<evidence type="ECO:0000256" key="3">
    <source>
        <dbReference type="ARBA" id="ARBA00022553"/>
    </source>
</evidence>
<sequence>MYSCISCLFYSEGIRRVRIYIHRFNKSMFVWFFLPLTQSLWHFFLSVEEDEDQGEGGETVTPVVTQLAAPKIPEGERVDFDDIHRKRMEKDLLELQTLIDVHFEQRKKEEEELIGLKERIESRRAERAEQQRVRAEKERDRQTRIAEERQRKEDEEAKKRADDEAKKKKVLSNMGAHFGGFLAKAEQRRGKKQTAREIKKKTLADRRKPLAIENLREDGLKEKAKEMWEWIYQLESEKFDLTEKMKRQKYEVSCELALNIQDLDFKNGSFVTSESVFSDKCPPEQNPTCSKIWTSLHFFSYHGSKPASRAMLSTFFAKPASCSLFRSKMYLRHRVTQTCSLNANTSFTVMIRFQKLPESLSLN</sequence>
<keyword evidence="10" id="KW-1185">Reference proteome</keyword>
<feature type="region of interest" description="Disordered" evidence="8">
    <location>
        <begin position="182"/>
        <end position="202"/>
    </location>
</feature>
<comment type="similarity">
    <text evidence="2">Belongs to the troponin T family.</text>
</comment>
<dbReference type="PANTHER" id="PTHR11521">
    <property type="entry name" value="TROPONIN T"/>
    <property type="match status" value="1"/>
</dbReference>
<dbReference type="GO" id="GO:0006937">
    <property type="term" value="P:regulation of muscle contraction"/>
    <property type="evidence" value="ECO:0007669"/>
    <property type="project" value="InterPro"/>
</dbReference>
<dbReference type="Proteomes" id="UP000261640">
    <property type="component" value="Unplaced"/>
</dbReference>
<dbReference type="InterPro" id="IPR038077">
    <property type="entry name" value="Troponin_sf"/>
</dbReference>
<comment type="function">
    <text evidence="1">Troponin T is the tropomyosin-binding subunit of troponin, the thin filament regulatory complex which confers calcium-sensitivity to striated muscle actomyosin ATPase activity.</text>
</comment>
<evidence type="ECO:0000256" key="5">
    <source>
        <dbReference type="ARBA" id="ARBA00040072"/>
    </source>
</evidence>
<dbReference type="Ensembl" id="ENSMAMT00000048132.1">
    <property type="protein sequence ID" value="ENSMAMP00000059593.1"/>
    <property type="gene ID" value="ENSMAMG00000011510.2"/>
</dbReference>
<feature type="compositionally biased region" description="Basic and acidic residues" evidence="8">
    <location>
        <begin position="125"/>
        <end position="166"/>
    </location>
</feature>
<evidence type="ECO:0000256" key="7">
    <source>
        <dbReference type="ARBA" id="ARBA00044035"/>
    </source>
</evidence>
<reference evidence="9" key="2">
    <citation type="submission" date="2025-09" db="UniProtKB">
        <authorList>
            <consortium name="Ensembl"/>
        </authorList>
    </citation>
    <scope>IDENTIFICATION</scope>
</reference>
<evidence type="ECO:0000256" key="8">
    <source>
        <dbReference type="SAM" id="MobiDB-lite"/>
    </source>
</evidence>
<dbReference type="GeneTree" id="ENSGT00940000160609"/>
<dbReference type="GO" id="GO:0005523">
    <property type="term" value="F:tropomyosin binding"/>
    <property type="evidence" value="ECO:0007669"/>
    <property type="project" value="TreeGrafter"/>
</dbReference>
<dbReference type="InterPro" id="IPR027707">
    <property type="entry name" value="TNNT"/>
</dbReference>
<evidence type="ECO:0000256" key="6">
    <source>
        <dbReference type="ARBA" id="ARBA00043016"/>
    </source>
</evidence>
<keyword evidence="3" id="KW-0597">Phosphoprotein</keyword>
<dbReference type="GO" id="GO:0005861">
    <property type="term" value="C:troponin complex"/>
    <property type="evidence" value="ECO:0007669"/>
    <property type="project" value="InterPro"/>
</dbReference>
<dbReference type="InParanoid" id="A0A7N8Y3K9"/>
<keyword evidence="4" id="KW-0514">Muscle protein</keyword>
<dbReference type="Gene3D" id="1.20.5.350">
    <property type="match status" value="1"/>
</dbReference>
<evidence type="ECO:0000256" key="2">
    <source>
        <dbReference type="ARBA" id="ARBA00008330"/>
    </source>
</evidence>
<evidence type="ECO:0000256" key="1">
    <source>
        <dbReference type="ARBA" id="ARBA00003363"/>
    </source>
</evidence>
<evidence type="ECO:0000313" key="10">
    <source>
        <dbReference type="Proteomes" id="UP000261640"/>
    </source>
</evidence>
<dbReference type="GO" id="GO:0031444">
    <property type="term" value="P:slow-twitch skeletal muscle fiber contraction"/>
    <property type="evidence" value="ECO:0007669"/>
    <property type="project" value="TreeGrafter"/>
</dbReference>
<dbReference type="Pfam" id="PF00992">
    <property type="entry name" value="Troponin"/>
    <property type="match status" value="1"/>
</dbReference>
<organism evidence="9 10">
    <name type="scientific">Mastacembelus armatus</name>
    <name type="common">zig-zag eel</name>
    <dbReference type="NCBI Taxonomy" id="205130"/>
    <lineage>
        <taxon>Eukaryota</taxon>
        <taxon>Metazoa</taxon>
        <taxon>Chordata</taxon>
        <taxon>Craniata</taxon>
        <taxon>Vertebrata</taxon>
        <taxon>Euteleostomi</taxon>
        <taxon>Actinopterygii</taxon>
        <taxon>Neopterygii</taxon>
        <taxon>Teleostei</taxon>
        <taxon>Neoteleostei</taxon>
        <taxon>Acanthomorphata</taxon>
        <taxon>Anabantaria</taxon>
        <taxon>Synbranchiformes</taxon>
        <taxon>Mastacembelidae</taxon>
        <taxon>Mastacembelus</taxon>
    </lineage>
</organism>
<name>A0A7N8Y3K9_9TELE</name>
<dbReference type="SUPFAM" id="SSF90250">
    <property type="entry name" value="Troponin coil-coiled subunits"/>
    <property type="match status" value="1"/>
</dbReference>
<proteinExistence type="inferred from homology"/>
<evidence type="ECO:0000256" key="4">
    <source>
        <dbReference type="ARBA" id="ARBA00023179"/>
    </source>
</evidence>
<dbReference type="PANTHER" id="PTHR11521:SF6">
    <property type="entry name" value="TROPONIN T, SLOW SKELETAL MUSCLE"/>
    <property type="match status" value="1"/>
</dbReference>
<dbReference type="GO" id="GO:0031014">
    <property type="term" value="F:troponin T binding"/>
    <property type="evidence" value="ECO:0007669"/>
    <property type="project" value="TreeGrafter"/>
</dbReference>
<evidence type="ECO:0000313" key="9">
    <source>
        <dbReference type="Ensembl" id="ENSMAMP00000059593.1"/>
    </source>
</evidence>
<reference evidence="9" key="1">
    <citation type="submission" date="2025-08" db="UniProtKB">
        <authorList>
            <consortium name="Ensembl"/>
        </authorList>
    </citation>
    <scope>IDENTIFICATION</scope>
</reference>
<comment type="subunit">
    <text evidence="7">Interacts with TPM3.</text>
</comment>
<dbReference type="InterPro" id="IPR001978">
    <property type="entry name" value="Troponin"/>
</dbReference>
<protein>
    <recommendedName>
        <fullName evidence="5">Troponin T, slow skeletal muscle</fullName>
    </recommendedName>
    <alternativeName>
        <fullName evidence="6">Slow skeletal muscle troponin T</fullName>
    </alternativeName>
</protein>
<dbReference type="GO" id="GO:0045214">
    <property type="term" value="P:sarcomere organization"/>
    <property type="evidence" value="ECO:0007669"/>
    <property type="project" value="TreeGrafter"/>
</dbReference>